<organism evidence="4 5">
    <name type="scientific">Bradymonas sediminis</name>
    <dbReference type="NCBI Taxonomy" id="1548548"/>
    <lineage>
        <taxon>Bacteria</taxon>
        <taxon>Deltaproteobacteria</taxon>
        <taxon>Bradymonadales</taxon>
        <taxon>Bradymonadaceae</taxon>
        <taxon>Bradymonas</taxon>
    </lineage>
</organism>
<dbReference type="PANTHER" id="PTHR43095">
    <property type="entry name" value="SUGAR KINASE"/>
    <property type="match status" value="1"/>
</dbReference>
<accession>A0A2Z4FQS3</accession>
<keyword evidence="3 4" id="KW-0418">Kinase</keyword>
<evidence type="ECO:0000313" key="5">
    <source>
        <dbReference type="Proteomes" id="UP000249799"/>
    </source>
</evidence>
<dbReference type="RefSeq" id="WP_111337546.1">
    <property type="nucleotide sequence ID" value="NZ_CP030032.1"/>
</dbReference>
<evidence type="ECO:0000256" key="2">
    <source>
        <dbReference type="ARBA" id="ARBA00022679"/>
    </source>
</evidence>
<dbReference type="InterPro" id="IPR018485">
    <property type="entry name" value="FGGY_C"/>
</dbReference>
<keyword evidence="2" id="KW-0808">Transferase</keyword>
<dbReference type="Gene3D" id="3.30.420.40">
    <property type="match status" value="2"/>
</dbReference>
<dbReference type="KEGG" id="bsed:DN745_04950"/>
<proteinExistence type="inferred from homology"/>
<name>A0A2Z4FQS3_9DELT</name>
<gene>
    <name evidence="4" type="ORF">DN745_04950</name>
</gene>
<evidence type="ECO:0000313" key="4">
    <source>
        <dbReference type="EMBL" id="AWV91359.1"/>
    </source>
</evidence>
<keyword evidence="5" id="KW-1185">Reference proteome</keyword>
<dbReference type="SUPFAM" id="SSF53067">
    <property type="entry name" value="Actin-like ATPase domain"/>
    <property type="match status" value="2"/>
</dbReference>
<dbReference type="InterPro" id="IPR000577">
    <property type="entry name" value="Carb_kinase_FGGY"/>
</dbReference>
<dbReference type="GO" id="GO:0016301">
    <property type="term" value="F:kinase activity"/>
    <property type="evidence" value="ECO:0007669"/>
    <property type="project" value="UniProtKB-KW"/>
</dbReference>
<dbReference type="Proteomes" id="UP000249799">
    <property type="component" value="Chromosome"/>
</dbReference>
<dbReference type="PIRSF" id="PIRSF000538">
    <property type="entry name" value="GlpK"/>
    <property type="match status" value="1"/>
</dbReference>
<dbReference type="GO" id="GO:0005975">
    <property type="term" value="P:carbohydrate metabolic process"/>
    <property type="evidence" value="ECO:0007669"/>
    <property type="project" value="InterPro"/>
</dbReference>
<dbReference type="InterPro" id="IPR050406">
    <property type="entry name" value="FGGY_Carb_Kinase"/>
</dbReference>
<dbReference type="InterPro" id="IPR018484">
    <property type="entry name" value="FGGY_N"/>
</dbReference>
<dbReference type="OrthoDB" id="9805576at2"/>
<evidence type="ECO:0000256" key="1">
    <source>
        <dbReference type="ARBA" id="ARBA00009156"/>
    </source>
</evidence>
<dbReference type="CDD" id="cd07805">
    <property type="entry name" value="ASKHA_NBD_FGGY_CvXK-like"/>
    <property type="match status" value="1"/>
</dbReference>
<reference evidence="4 5" key="1">
    <citation type="submission" date="2018-06" db="EMBL/GenBank/DDBJ databases">
        <title>Lujinxingia sediminis gen. nov. sp. nov., a new facultative anaerobic member of the class Deltaproteobacteria, and proposal of Lujinxingaceae fam. nov.</title>
        <authorList>
            <person name="Guo L.-Y."/>
            <person name="Li C.-M."/>
            <person name="Wang S."/>
            <person name="Du Z.-J."/>
        </authorList>
    </citation>
    <scope>NUCLEOTIDE SEQUENCE [LARGE SCALE GENOMIC DNA]</scope>
    <source>
        <strain evidence="4 5">FA350</strain>
    </source>
</reference>
<dbReference type="AlphaFoldDB" id="A0A2Z4FQS3"/>
<evidence type="ECO:0000256" key="3">
    <source>
        <dbReference type="ARBA" id="ARBA00022777"/>
    </source>
</evidence>
<dbReference type="InterPro" id="IPR043129">
    <property type="entry name" value="ATPase_NBD"/>
</dbReference>
<dbReference type="PANTHER" id="PTHR43095:SF5">
    <property type="entry name" value="XYLULOSE KINASE"/>
    <property type="match status" value="1"/>
</dbReference>
<dbReference type="Pfam" id="PF02782">
    <property type="entry name" value="FGGY_C"/>
    <property type="match status" value="1"/>
</dbReference>
<dbReference type="EMBL" id="CP030032">
    <property type="protein sequence ID" value="AWV91359.1"/>
    <property type="molecule type" value="Genomic_DNA"/>
</dbReference>
<sequence>MSKPNYILAIDLGTSGPKVALVSDAGEVLGCEFEGTRLMLSPGGEAEQDPVEWWDKVCVASRRLLDRGLVADERIIAVAVTAQWSGTVAVDARGEAIGNAIIWMDSRGARHVAKLFDGLLKVEGYDVFKVLPWIYQTGGMPGLSGKDPIAHILFLKNERAEVYAKTHKFLEPKDYLNLKLSGKFASAQDTMALHWLTNNRDLSNVRYHPGLLRRSGIDPAKLPDIHKSTDVLGTILPEAARALGVGAHCKVVMGTPDVHSAAIGSGAVQDYAAHLYIGTSSWLTCHMPVKKTSAKYNMATLPSAIPGRYIIGNEQETAGYCLTYLRDHLVYPEDALGTGAAPADAYERLCALAATVAPGSSKLIFTPWLFGERTPVEDHTIRGGFFNMSLHTTRAEMVRAVFEGVAYNSRWLMEAVEKFTGRPIDALNMIGGGARSDLWCQMHADVLNCEVRQVKDAIEANVRGVALLACVSLGLYAFEDIPDKVDVQNTFKPRPAVHKVYDELYQEFRNIYRAHKSIHKRLNSD</sequence>
<comment type="similarity">
    <text evidence="1">Belongs to the FGGY kinase family.</text>
</comment>
<dbReference type="Pfam" id="PF00370">
    <property type="entry name" value="FGGY_N"/>
    <property type="match status" value="1"/>
</dbReference>
<protein>
    <submittedName>
        <fullName evidence="4">Xylulose kinase</fullName>
    </submittedName>
</protein>